<keyword evidence="2" id="KW-0964">Secreted</keyword>
<protein>
    <submittedName>
        <fullName evidence="6">MLP-like protein</fullName>
    </submittedName>
</protein>
<dbReference type="PROSITE" id="PS50092">
    <property type="entry name" value="TSP1"/>
    <property type="match status" value="2"/>
</dbReference>
<accession>A0ABY7G855</accession>
<dbReference type="EMBL" id="CP111028">
    <property type="protein sequence ID" value="WAR30285.1"/>
    <property type="molecule type" value="Genomic_DNA"/>
</dbReference>
<dbReference type="InterPro" id="IPR036383">
    <property type="entry name" value="TSP1_rpt_sf"/>
</dbReference>
<keyword evidence="3" id="KW-0732">Signal</keyword>
<keyword evidence="5" id="KW-1015">Disulfide bond</keyword>
<keyword evidence="4" id="KW-0677">Repeat</keyword>
<evidence type="ECO:0000256" key="4">
    <source>
        <dbReference type="ARBA" id="ARBA00022737"/>
    </source>
</evidence>
<dbReference type="SMART" id="SM00209">
    <property type="entry name" value="TSP1"/>
    <property type="match status" value="2"/>
</dbReference>
<dbReference type="InterPro" id="IPR052065">
    <property type="entry name" value="Compl_asym_regulator"/>
</dbReference>
<keyword evidence="7" id="KW-1185">Reference proteome</keyword>
<evidence type="ECO:0000313" key="7">
    <source>
        <dbReference type="Proteomes" id="UP001164746"/>
    </source>
</evidence>
<feature type="non-terminal residue" evidence="6">
    <location>
        <position position="231"/>
    </location>
</feature>
<dbReference type="InterPro" id="IPR016186">
    <property type="entry name" value="C-type_lectin-like/link_sf"/>
</dbReference>
<dbReference type="PANTHER" id="PTHR22906:SF43">
    <property type="entry name" value="PROPERDIN"/>
    <property type="match status" value="1"/>
</dbReference>
<dbReference type="Gene3D" id="2.20.100.10">
    <property type="entry name" value="Thrombospondin type-1 (TSP1) repeat"/>
    <property type="match status" value="2"/>
</dbReference>
<dbReference type="Gene3D" id="3.10.100.10">
    <property type="entry name" value="Mannose-Binding Protein A, subunit A"/>
    <property type="match status" value="1"/>
</dbReference>
<reference evidence="6" key="1">
    <citation type="submission" date="2022-11" db="EMBL/GenBank/DDBJ databases">
        <title>Centuries of genome instability and evolution in soft-shell clam transmissible cancer (bioRxiv).</title>
        <authorList>
            <person name="Hart S.F.M."/>
            <person name="Yonemitsu M.A."/>
            <person name="Giersch R.M."/>
            <person name="Beal B.F."/>
            <person name="Arriagada G."/>
            <person name="Davis B.W."/>
            <person name="Ostrander E.A."/>
            <person name="Goff S.P."/>
            <person name="Metzger M.J."/>
        </authorList>
    </citation>
    <scope>NUCLEOTIDE SEQUENCE</scope>
    <source>
        <strain evidence="6">MELC-2E11</strain>
        <tissue evidence="6">Siphon/mantle</tissue>
    </source>
</reference>
<dbReference type="InterPro" id="IPR016187">
    <property type="entry name" value="CTDL_fold"/>
</dbReference>
<evidence type="ECO:0000256" key="1">
    <source>
        <dbReference type="ARBA" id="ARBA00004613"/>
    </source>
</evidence>
<dbReference type="Pfam" id="PF00090">
    <property type="entry name" value="TSP_1"/>
    <property type="match status" value="2"/>
</dbReference>
<dbReference type="PRINTS" id="PR01705">
    <property type="entry name" value="TSP1REPEAT"/>
</dbReference>
<name>A0ABY7G855_MYAAR</name>
<evidence type="ECO:0000256" key="2">
    <source>
        <dbReference type="ARBA" id="ARBA00022525"/>
    </source>
</evidence>
<sequence length="231" mass="25414">TISALYVNAFIIFQYQASTQTFLKTNKETCHSIVSTSYFHIVDGDWGQWGLWDACSVSCGTGYNGRFRKCDSPAPMHGGSDCAGTSVGYRDCVMDPCPVDGGWGSWGHWSTCSVTCGVGTQLRHRSCTHPAPQHGGISCVGSPTSQKQCTHNDCPFTCPTHWVLNGSSCYYVSTTIHAWSYGKHYCKAHNSFLVEIDNSTEDSFILHELSIHHIDMDPNQQLPLVTMAAIF</sequence>
<comment type="subcellular location">
    <subcellularLocation>
        <location evidence="1">Secreted</location>
    </subcellularLocation>
</comment>
<dbReference type="SUPFAM" id="SSF82895">
    <property type="entry name" value="TSP-1 type 1 repeat"/>
    <property type="match status" value="2"/>
</dbReference>
<evidence type="ECO:0000313" key="6">
    <source>
        <dbReference type="EMBL" id="WAR30285.1"/>
    </source>
</evidence>
<evidence type="ECO:0000256" key="5">
    <source>
        <dbReference type="ARBA" id="ARBA00023157"/>
    </source>
</evidence>
<dbReference type="Proteomes" id="UP001164746">
    <property type="component" value="Chromosome 17"/>
</dbReference>
<gene>
    <name evidence="6" type="ORF">MAR_032827</name>
</gene>
<dbReference type="SUPFAM" id="SSF56436">
    <property type="entry name" value="C-type lectin-like"/>
    <property type="match status" value="1"/>
</dbReference>
<dbReference type="PANTHER" id="PTHR22906">
    <property type="entry name" value="PROPERDIN"/>
    <property type="match status" value="1"/>
</dbReference>
<organism evidence="6 7">
    <name type="scientific">Mya arenaria</name>
    <name type="common">Soft-shell clam</name>
    <dbReference type="NCBI Taxonomy" id="6604"/>
    <lineage>
        <taxon>Eukaryota</taxon>
        <taxon>Metazoa</taxon>
        <taxon>Spiralia</taxon>
        <taxon>Lophotrochozoa</taxon>
        <taxon>Mollusca</taxon>
        <taxon>Bivalvia</taxon>
        <taxon>Autobranchia</taxon>
        <taxon>Heteroconchia</taxon>
        <taxon>Euheterodonta</taxon>
        <taxon>Imparidentia</taxon>
        <taxon>Neoheterodontei</taxon>
        <taxon>Myida</taxon>
        <taxon>Myoidea</taxon>
        <taxon>Myidae</taxon>
        <taxon>Mya</taxon>
    </lineage>
</organism>
<dbReference type="InterPro" id="IPR000884">
    <property type="entry name" value="TSP1_rpt"/>
</dbReference>
<proteinExistence type="predicted"/>
<evidence type="ECO:0000256" key="3">
    <source>
        <dbReference type="ARBA" id="ARBA00022729"/>
    </source>
</evidence>